<dbReference type="AlphaFoldDB" id="A0A2U1SNN1"/>
<reference evidence="2 3" key="1">
    <citation type="journal article" date="2018" name="Appl. Microbiol. Biotechnol.">
        <title>Co-cultivation of the strictly anaerobic methanogen Methanosarcina barkeri with aerobic methanotrophs in an oxygen-limited membrane bioreactor.</title>
        <authorList>
            <person name="In 't Zandt M.H."/>
            <person name="van den Bosch T.J.M."/>
            <person name="Rijkers R."/>
            <person name="van Kessel M.A.H.J."/>
            <person name="Jetten M.S.M."/>
            <person name="Welte C.U."/>
        </authorList>
    </citation>
    <scope>NUCLEOTIDE SEQUENCE [LARGE SCALE GENOMIC DNA]</scope>
    <source>
        <strain evidence="2 3">DSM 17706</strain>
    </source>
</reference>
<dbReference type="Proteomes" id="UP000245137">
    <property type="component" value="Unassembled WGS sequence"/>
</dbReference>
<evidence type="ECO:0000313" key="2">
    <source>
        <dbReference type="EMBL" id="PWB93222.1"/>
    </source>
</evidence>
<sequence>MAGPAVSTEAFDISERLARARGVDAAELAGRLPDIVIRAREVAATVVHGAHGRRRAGTGENFWQFRPFGAGEAAHRIDWRRSARDDRLFVREREWEAAHSYFLWMDCSPSMGFVSLLALEPKLDRALTLGLALADVLMRGGERIGLLGLTHPMSTRDIIERLAQALVSAGASARGELPEGAALPGGAKALLISDFLCDPQALAERLAALAGNGAAGALLMIADPVEETFPFEGETIFLDTDSRAQLRAGRAQSWREAYVERLARHRDEIAKAAADVGFSLHIHRTDRPAAEAALSLSFALASGLERV</sequence>
<dbReference type="OrthoDB" id="9794556at2"/>
<dbReference type="PANTHER" id="PTHR33608:SF6">
    <property type="entry name" value="BLL2464 PROTEIN"/>
    <property type="match status" value="1"/>
</dbReference>
<proteinExistence type="predicted"/>
<evidence type="ECO:0000313" key="3">
    <source>
        <dbReference type="Proteomes" id="UP000245137"/>
    </source>
</evidence>
<dbReference type="Pfam" id="PF01882">
    <property type="entry name" value="DUF58"/>
    <property type="match status" value="1"/>
</dbReference>
<organism evidence="2 3">
    <name type="scientific">Methylosinus sporium</name>
    <dbReference type="NCBI Taxonomy" id="428"/>
    <lineage>
        <taxon>Bacteria</taxon>
        <taxon>Pseudomonadati</taxon>
        <taxon>Pseudomonadota</taxon>
        <taxon>Alphaproteobacteria</taxon>
        <taxon>Hyphomicrobiales</taxon>
        <taxon>Methylocystaceae</taxon>
        <taxon>Methylosinus</taxon>
    </lineage>
</organism>
<dbReference type="PANTHER" id="PTHR33608">
    <property type="entry name" value="BLL2464 PROTEIN"/>
    <property type="match status" value="1"/>
</dbReference>
<keyword evidence="3" id="KW-1185">Reference proteome</keyword>
<dbReference type="EMBL" id="PUIV01000025">
    <property type="protein sequence ID" value="PWB93222.1"/>
    <property type="molecule type" value="Genomic_DNA"/>
</dbReference>
<evidence type="ECO:0000259" key="1">
    <source>
        <dbReference type="Pfam" id="PF01882"/>
    </source>
</evidence>
<feature type="domain" description="DUF58" evidence="1">
    <location>
        <begin position="65"/>
        <end position="267"/>
    </location>
</feature>
<accession>A0A2U1SNN1</accession>
<name>A0A2U1SNN1_METSR</name>
<comment type="caution">
    <text evidence="2">The sequence shown here is derived from an EMBL/GenBank/DDBJ whole genome shotgun (WGS) entry which is preliminary data.</text>
</comment>
<dbReference type="InterPro" id="IPR002881">
    <property type="entry name" value="DUF58"/>
</dbReference>
<gene>
    <name evidence="2" type="ORF">C5689_14090</name>
</gene>
<dbReference type="RefSeq" id="WP_108917908.1">
    <property type="nucleotide sequence ID" value="NZ_BGJY01000007.1"/>
</dbReference>
<protein>
    <submittedName>
        <fullName evidence="2">DUF58 domain-containing protein</fullName>
    </submittedName>
</protein>